<proteinExistence type="predicted"/>
<accession>A0A8S2E6U6</accession>
<dbReference type="PROSITE" id="PS51207">
    <property type="entry name" value="PXA"/>
    <property type="match status" value="1"/>
</dbReference>
<gene>
    <name evidence="2" type="ORF">OVA965_LOCUS18312</name>
    <name evidence="3" type="ORF">TMI583_LOCUS18326</name>
</gene>
<dbReference type="AlphaFoldDB" id="A0A8S2E6U6"/>
<evidence type="ECO:0000313" key="3">
    <source>
        <dbReference type="EMBL" id="CAF3843171.1"/>
    </source>
</evidence>
<dbReference type="Proteomes" id="UP000677228">
    <property type="component" value="Unassembled WGS sequence"/>
</dbReference>
<evidence type="ECO:0000313" key="4">
    <source>
        <dbReference type="Proteomes" id="UP000677228"/>
    </source>
</evidence>
<evidence type="ECO:0000259" key="1">
    <source>
        <dbReference type="PROSITE" id="PS51207"/>
    </source>
</evidence>
<name>A0A8S2E6U6_9BILA</name>
<dbReference type="EMBL" id="CAJNOK010009058">
    <property type="protein sequence ID" value="CAF1079945.1"/>
    <property type="molecule type" value="Genomic_DNA"/>
</dbReference>
<protein>
    <recommendedName>
        <fullName evidence="1">PXA domain-containing protein</fullName>
    </recommendedName>
</protein>
<organism evidence="2 4">
    <name type="scientific">Didymodactylos carnosus</name>
    <dbReference type="NCBI Taxonomy" id="1234261"/>
    <lineage>
        <taxon>Eukaryota</taxon>
        <taxon>Metazoa</taxon>
        <taxon>Spiralia</taxon>
        <taxon>Gnathifera</taxon>
        <taxon>Rotifera</taxon>
        <taxon>Eurotatoria</taxon>
        <taxon>Bdelloidea</taxon>
        <taxon>Philodinida</taxon>
        <taxon>Philodinidae</taxon>
        <taxon>Didymodactylos</taxon>
    </lineage>
</organism>
<dbReference type="Proteomes" id="UP000682733">
    <property type="component" value="Unassembled WGS sequence"/>
</dbReference>
<sequence>MTIGVPDYLNNIIIKLAGDHENHVENPCSKPVIKFYENSKQEIAHNRTNSHNIVTQNFIDILDEVPTL</sequence>
<dbReference type="InterPro" id="IPR003114">
    <property type="entry name" value="Phox_assoc"/>
</dbReference>
<evidence type="ECO:0000313" key="2">
    <source>
        <dbReference type="EMBL" id="CAF1079945.1"/>
    </source>
</evidence>
<comment type="caution">
    <text evidence="2">The sequence shown here is derived from an EMBL/GenBank/DDBJ whole genome shotgun (WGS) entry which is preliminary data.</text>
</comment>
<dbReference type="EMBL" id="CAJOBA010009075">
    <property type="protein sequence ID" value="CAF3843171.1"/>
    <property type="molecule type" value="Genomic_DNA"/>
</dbReference>
<feature type="domain" description="PXA" evidence="1">
    <location>
        <begin position="1"/>
        <end position="21"/>
    </location>
</feature>
<reference evidence="2" key="1">
    <citation type="submission" date="2021-02" db="EMBL/GenBank/DDBJ databases">
        <authorList>
            <person name="Nowell W R."/>
        </authorList>
    </citation>
    <scope>NUCLEOTIDE SEQUENCE</scope>
</reference>